<feature type="transmembrane region" description="Helical" evidence="1">
    <location>
        <begin position="57"/>
        <end position="77"/>
    </location>
</feature>
<keyword evidence="1" id="KW-0812">Transmembrane</keyword>
<name>A0ABY6I7Z5_STRPE</name>
<evidence type="ECO:0000313" key="2">
    <source>
        <dbReference type="EMBL" id="UYQ63118.1"/>
    </source>
</evidence>
<reference evidence="2" key="1">
    <citation type="submission" date="2022-10" db="EMBL/GenBank/DDBJ databases">
        <title>Cytochrome P450 Catalyzes Benzene Ring Formation in the Biosynthesis of Trialkyl-Substituted Aromatic Polyketides.</title>
        <authorList>
            <person name="Zhao E."/>
            <person name="Ge H."/>
        </authorList>
    </citation>
    <scope>NUCLEOTIDE SEQUENCE</scope>
    <source>
        <strain evidence="2">NA0869</strain>
    </source>
</reference>
<keyword evidence="1" id="KW-0472">Membrane</keyword>
<evidence type="ECO:0008006" key="4">
    <source>
        <dbReference type="Google" id="ProtNLM"/>
    </source>
</evidence>
<dbReference type="Proteomes" id="UP001163878">
    <property type="component" value="Chromosome"/>
</dbReference>
<proteinExistence type="predicted"/>
<dbReference type="EMBL" id="CP107567">
    <property type="protein sequence ID" value="UYQ63118.1"/>
    <property type="molecule type" value="Genomic_DNA"/>
</dbReference>
<evidence type="ECO:0000313" key="3">
    <source>
        <dbReference type="Proteomes" id="UP001163878"/>
    </source>
</evidence>
<organism evidence="2 3">
    <name type="scientific">Streptomyces peucetius</name>
    <dbReference type="NCBI Taxonomy" id="1950"/>
    <lineage>
        <taxon>Bacteria</taxon>
        <taxon>Bacillati</taxon>
        <taxon>Actinomycetota</taxon>
        <taxon>Actinomycetes</taxon>
        <taxon>Kitasatosporales</taxon>
        <taxon>Streptomycetaceae</taxon>
        <taxon>Streptomyces</taxon>
    </lineage>
</organism>
<protein>
    <recommendedName>
        <fullName evidence="4">DUF304 domain-containing protein</fullName>
    </recommendedName>
</protein>
<sequence length="214" mass="23290">MHDHTGPESVEAGSAPRRSWKQWTGAMLRDLGDWSARRPMTLPEGRLPIPHSSDVRMIVWAFAGTDLVTGFVIDAMLPPAGRAIHLLWMVFSLVLSLGFCAMTARSPHLLDSRNLRLRTGPFRELTIPVEALGSVRVAHGSTHGYGLRRVQGEDGAVACTVGSATSFVIDLEEPLLLRLRKGEPVLARRIYAAADQPGEAARLISRSVAGRAKP</sequence>
<keyword evidence="1" id="KW-1133">Transmembrane helix</keyword>
<evidence type="ECO:0000256" key="1">
    <source>
        <dbReference type="SAM" id="Phobius"/>
    </source>
</evidence>
<feature type="transmembrane region" description="Helical" evidence="1">
    <location>
        <begin position="83"/>
        <end position="104"/>
    </location>
</feature>
<keyword evidence="3" id="KW-1185">Reference proteome</keyword>
<accession>A0ABY6I7Z5</accession>
<gene>
    <name evidence="2" type="ORF">OGH68_17605</name>
</gene>
<dbReference type="RefSeq" id="WP_264245116.1">
    <property type="nucleotide sequence ID" value="NZ_CP107567.1"/>
</dbReference>